<feature type="non-terminal residue" evidence="1">
    <location>
        <position position="1"/>
    </location>
</feature>
<dbReference type="Proteomes" id="UP001162483">
    <property type="component" value="Unassembled WGS sequence"/>
</dbReference>
<sequence length="109" mass="12014">VSSLHSGLRLGSHLWCGSAQKSVQAHHPHRGMRTRGRVPLGRTDHLETRALTEGPGLVGGPMRCPWYLFHRLFRVWARTQEPHDPLLPGGPMSYQSAPALAHVAELLAS</sequence>
<proteinExistence type="predicted"/>
<name>A0ABN9D7U2_9NEOB</name>
<dbReference type="EMBL" id="CATNWA010014181">
    <property type="protein sequence ID" value="CAI9568601.1"/>
    <property type="molecule type" value="Genomic_DNA"/>
</dbReference>
<evidence type="ECO:0000313" key="2">
    <source>
        <dbReference type="Proteomes" id="UP001162483"/>
    </source>
</evidence>
<evidence type="ECO:0000313" key="1">
    <source>
        <dbReference type="EMBL" id="CAI9568601.1"/>
    </source>
</evidence>
<comment type="caution">
    <text evidence="1">The sequence shown here is derived from an EMBL/GenBank/DDBJ whole genome shotgun (WGS) entry which is preliminary data.</text>
</comment>
<organism evidence="1 2">
    <name type="scientific">Staurois parvus</name>
    <dbReference type="NCBI Taxonomy" id="386267"/>
    <lineage>
        <taxon>Eukaryota</taxon>
        <taxon>Metazoa</taxon>
        <taxon>Chordata</taxon>
        <taxon>Craniata</taxon>
        <taxon>Vertebrata</taxon>
        <taxon>Euteleostomi</taxon>
        <taxon>Amphibia</taxon>
        <taxon>Batrachia</taxon>
        <taxon>Anura</taxon>
        <taxon>Neobatrachia</taxon>
        <taxon>Ranoidea</taxon>
        <taxon>Ranidae</taxon>
        <taxon>Staurois</taxon>
    </lineage>
</organism>
<gene>
    <name evidence="1" type="ORF">SPARVUS_LOCUS6764652</name>
</gene>
<keyword evidence="2" id="KW-1185">Reference proteome</keyword>
<reference evidence="1" key="1">
    <citation type="submission" date="2023-05" db="EMBL/GenBank/DDBJ databases">
        <authorList>
            <person name="Stuckert A."/>
        </authorList>
    </citation>
    <scope>NUCLEOTIDE SEQUENCE</scope>
</reference>
<accession>A0ABN9D7U2</accession>
<protein>
    <submittedName>
        <fullName evidence="1">Uncharacterized protein</fullName>
    </submittedName>
</protein>